<dbReference type="Proteomes" id="UP000060043">
    <property type="component" value="Chromosome"/>
</dbReference>
<name>A0A0U3H4X0_9CREN</name>
<proteinExistence type="predicted"/>
<dbReference type="Pfam" id="PF00534">
    <property type="entry name" value="Glycos_transf_1"/>
    <property type="match status" value="1"/>
</dbReference>
<dbReference type="RefSeq" id="WP_011278727.1">
    <property type="nucleotide sequence ID" value="NZ_BHWZ01000005.1"/>
</dbReference>
<sequence>MSRKTNKNITTYSLVRDMLKKVLVVTDPLSPGGASKHAREVLKILPKLGLEVKLYIPFIHAIPQSPEEKERKYLNLKELERNGVEVFPEVWKYLEMEKEKENIFPYLLTLTSGYIPKKDMEFSNDLRENFSLVYDMSENEYHFKVSHMIAKKLHVPLVILLQSESYANSFGRGYRKVLGIKGLFYDLGITYIFMFNRRRFVNALREGVLRGILSVSRAIIKQSKLERLAQDYKVYTNVLKPANAIDGTSISHFRSKKVKENFALYAGRITYLKGIIDLIKIAKETNVKIMLAGSFDNHKEMERLFSKFPPNLVYLGSFMNNELYKIISNSKVTLLPSYKESFSLITMESLALDTPVIAYNLPAINEIYGDIKAVIKIPVGNYKLMAKTLESLMEKDIRELFDPKVEELIKFYSSWEKVAEATLHELENVKKLASTPS</sequence>
<evidence type="ECO:0000313" key="6">
    <source>
        <dbReference type="Proteomes" id="UP000065473"/>
    </source>
</evidence>
<evidence type="ECO:0000259" key="2">
    <source>
        <dbReference type="Pfam" id="PF00534"/>
    </source>
</evidence>
<dbReference type="AlphaFoldDB" id="A0A0U3H4X0"/>
<organism evidence="3 6">
    <name type="scientific">Sulfolobus acidocaldarius</name>
    <dbReference type="NCBI Taxonomy" id="2285"/>
    <lineage>
        <taxon>Archaea</taxon>
        <taxon>Thermoproteota</taxon>
        <taxon>Thermoprotei</taxon>
        <taxon>Sulfolobales</taxon>
        <taxon>Sulfolobaceae</taxon>
        <taxon>Sulfolobus</taxon>
    </lineage>
</organism>
<dbReference type="InterPro" id="IPR001296">
    <property type="entry name" value="Glyco_trans_1"/>
</dbReference>
<feature type="domain" description="Glycosyl transferase family 1" evidence="2">
    <location>
        <begin position="256"/>
        <end position="396"/>
    </location>
</feature>
<gene>
    <name evidence="3" type="ORF">ATY89_08485</name>
    <name evidence="4" type="ORF">ATZ20_11490</name>
</gene>
<dbReference type="Proteomes" id="UP000065473">
    <property type="component" value="Chromosome"/>
</dbReference>
<keyword evidence="1" id="KW-0808">Transferase</keyword>
<evidence type="ECO:0000313" key="5">
    <source>
        <dbReference type="Proteomes" id="UP000060043"/>
    </source>
</evidence>
<accession>A0A0U3H4X0</accession>
<evidence type="ECO:0000313" key="3">
    <source>
        <dbReference type="EMBL" id="ALU29967.1"/>
    </source>
</evidence>
<evidence type="ECO:0000256" key="1">
    <source>
        <dbReference type="ARBA" id="ARBA00022679"/>
    </source>
</evidence>
<reference evidence="5 6" key="1">
    <citation type="submission" date="2015-12" db="EMBL/GenBank/DDBJ databases">
        <title>A stable core within a dynamic pangenome in Sulfolobus acidocaldarius.</title>
        <authorList>
            <person name="Anderson R."/>
            <person name="Kouris A."/>
            <person name="Seward C."/>
            <person name="Campbell K."/>
            <person name="Whitaker R."/>
        </authorList>
    </citation>
    <scope>NUCLEOTIDE SEQUENCE [LARGE SCALE GENOMIC DNA]</scope>
    <source>
        <strain evidence="3 6">GG12-C01-09</strain>
        <strain evidence="4 5">NG05B_CO5_07</strain>
    </source>
</reference>
<dbReference type="PANTHER" id="PTHR46401:SF2">
    <property type="entry name" value="GLYCOSYLTRANSFERASE WBBK-RELATED"/>
    <property type="match status" value="1"/>
</dbReference>
<dbReference type="OrthoDB" id="26106at2157"/>
<dbReference type="EMBL" id="CP013695">
    <property type="protein sequence ID" value="ALU32709.1"/>
    <property type="molecule type" value="Genomic_DNA"/>
</dbReference>
<dbReference type="OMA" id="AYDTLMW"/>
<dbReference type="CDD" id="cd03801">
    <property type="entry name" value="GT4_PimA-like"/>
    <property type="match status" value="1"/>
</dbReference>
<dbReference type="EMBL" id="CP013694">
    <property type="protein sequence ID" value="ALU29967.1"/>
    <property type="molecule type" value="Genomic_DNA"/>
</dbReference>
<dbReference type="GeneID" id="14552426"/>
<dbReference type="DNASU" id="3472847"/>
<evidence type="ECO:0000313" key="4">
    <source>
        <dbReference type="EMBL" id="ALU32709.1"/>
    </source>
</evidence>
<dbReference type="PANTHER" id="PTHR46401">
    <property type="entry name" value="GLYCOSYLTRANSFERASE WBBK-RELATED"/>
    <property type="match status" value="1"/>
</dbReference>
<dbReference type="Gene3D" id="3.40.50.2000">
    <property type="entry name" value="Glycogen Phosphorylase B"/>
    <property type="match status" value="1"/>
</dbReference>
<dbReference type="GO" id="GO:0016757">
    <property type="term" value="F:glycosyltransferase activity"/>
    <property type="evidence" value="ECO:0007669"/>
    <property type="project" value="InterPro"/>
</dbReference>
<dbReference type="SUPFAM" id="SSF53756">
    <property type="entry name" value="UDP-Glycosyltransferase/glycogen phosphorylase"/>
    <property type="match status" value="1"/>
</dbReference>
<protein>
    <recommendedName>
        <fullName evidence="2">Glycosyl transferase family 1 domain-containing protein</fullName>
    </recommendedName>
</protein>